<evidence type="ECO:0000256" key="2">
    <source>
        <dbReference type="ARBA" id="ARBA00023125"/>
    </source>
</evidence>
<evidence type="ECO:0000256" key="1">
    <source>
        <dbReference type="ARBA" id="ARBA00023015"/>
    </source>
</evidence>
<dbReference type="EMBL" id="AP025314">
    <property type="protein sequence ID" value="BDD08292.1"/>
    <property type="molecule type" value="Genomic_DNA"/>
</dbReference>
<dbReference type="CDD" id="cd07377">
    <property type="entry name" value="WHTH_GntR"/>
    <property type="match status" value="1"/>
</dbReference>
<dbReference type="SUPFAM" id="SSF46785">
    <property type="entry name" value="Winged helix' DNA-binding domain"/>
    <property type="match status" value="1"/>
</dbReference>
<dbReference type="InterPro" id="IPR028082">
    <property type="entry name" value="Peripla_BP_I"/>
</dbReference>
<organism evidence="5 6">
    <name type="scientific">Fulvitalea axinellae</name>
    <dbReference type="NCBI Taxonomy" id="1182444"/>
    <lineage>
        <taxon>Bacteria</taxon>
        <taxon>Pseudomonadati</taxon>
        <taxon>Bacteroidota</taxon>
        <taxon>Cytophagia</taxon>
        <taxon>Cytophagales</taxon>
        <taxon>Persicobacteraceae</taxon>
        <taxon>Fulvitalea</taxon>
    </lineage>
</organism>
<protein>
    <submittedName>
        <fullName evidence="5">GntR family transcriptional regulator</fullName>
    </submittedName>
</protein>
<dbReference type="SUPFAM" id="SSF53822">
    <property type="entry name" value="Periplasmic binding protein-like I"/>
    <property type="match status" value="1"/>
</dbReference>
<evidence type="ECO:0000259" key="4">
    <source>
        <dbReference type="SMART" id="SM00345"/>
    </source>
</evidence>
<dbReference type="GO" id="GO:0003700">
    <property type="term" value="F:DNA-binding transcription factor activity"/>
    <property type="evidence" value="ECO:0007669"/>
    <property type="project" value="InterPro"/>
</dbReference>
<dbReference type="InterPro" id="IPR036390">
    <property type="entry name" value="WH_DNA-bd_sf"/>
</dbReference>
<sequence length="328" mass="37613">MIFEVNEESETPKFQQLVDSVTRALAEGTLDTGDQLPSVNTICKEYRLSRDTVFKAYNILKEKGTVQSVPNKGYFIAKENRKVFLFLDTFKAYKEVLYGGLVKNLSPNIVADVHFHHYNTELFKRLVEENAGKYSKYIVMPFDNPEVGEALKRLPANKTLIIDWDTNATDHKNRLYQNFGTAVRRELEGVESLLRKYTKCVMLYPEFTFHPKDTVENFEAFCKDKRIPYEVQYDSQALDVKPGEMYFSVSDRMLGMVLEQCKARNLELGADVGVLSYNETPMKKFVDKGITVISTDFEKMGEEAARFSNGQVSMDICVPTKITLRESL</sequence>
<keyword evidence="3" id="KW-0804">Transcription</keyword>
<dbReference type="KEGG" id="fax:FUAX_07240"/>
<feature type="domain" description="HTH gntR-type" evidence="4">
    <location>
        <begin position="17"/>
        <end position="76"/>
    </location>
</feature>
<dbReference type="InterPro" id="IPR000524">
    <property type="entry name" value="Tscrpt_reg_HTH_GntR"/>
</dbReference>
<gene>
    <name evidence="5" type="ORF">FUAX_07240</name>
</gene>
<dbReference type="InterPro" id="IPR046335">
    <property type="entry name" value="LacI/GalR-like_sensor"/>
</dbReference>
<keyword evidence="2" id="KW-0238">DNA-binding</keyword>
<keyword evidence="6" id="KW-1185">Reference proteome</keyword>
<dbReference type="InterPro" id="IPR036388">
    <property type="entry name" value="WH-like_DNA-bd_sf"/>
</dbReference>
<accession>A0AAU9CK66</accession>
<evidence type="ECO:0000313" key="5">
    <source>
        <dbReference type="EMBL" id="BDD08292.1"/>
    </source>
</evidence>
<dbReference type="PANTHER" id="PTHR38445:SF10">
    <property type="entry name" value="GNTR-FAMILY TRANSCRIPTIONAL REGULATOR"/>
    <property type="match status" value="1"/>
</dbReference>
<name>A0AAU9CK66_9BACT</name>
<evidence type="ECO:0000313" key="6">
    <source>
        <dbReference type="Proteomes" id="UP001348817"/>
    </source>
</evidence>
<reference evidence="5 6" key="1">
    <citation type="submission" date="2021-12" db="EMBL/GenBank/DDBJ databases">
        <title>Genome sequencing of bacteria with rrn-lacking chromosome and rrn-plasmid.</title>
        <authorList>
            <person name="Anda M."/>
            <person name="Iwasaki W."/>
        </authorList>
    </citation>
    <scope>NUCLEOTIDE SEQUENCE [LARGE SCALE GENOMIC DNA]</scope>
    <source>
        <strain evidence="5 6">DSM 100852</strain>
    </source>
</reference>
<dbReference type="Gene3D" id="3.40.50.2300">
    <property type="match status" value="2"/>
</dbReference>
<dbReference type="PANTHER" id="PTHR38445">
    <property type="entry name" value="HTH-TYPE TRANSCRIPTIONAL REPRESSOR YTRA"/>
    <property type="match status" value="1"/>
</dbReference>
<dbReference type="Pfam" id="PF13377">
    <property type="entry name" value="Peripla_BP_3"/>
    <property type="match status" value="1"/>
</dbReference>
<dbReference type="SMART" id="SM00345">
    <property type="entry name" value="HTH_GNTR"/>
    <property type="match status" value="1"/>
</dbReference>
<dbReference type="Pfam" id="PF00392">
    <property type="entry name" value="GntR"/>
    <property type="match status" value="1"/>
</dbReference>
<dbReference type="RefSeq" id="WP_338393561.1">
    <property type="nucleotide sequence ID" value="NZ_AP025314.1"/>
</dbReference>
<keyword evidence="1" id="KW-0805">Transcription regulation</keyword>
<dbReference type="AlphaFoldDB" id="A0AAU9CK66"/>
<evidence type="ECO:0000256" key="3">
    <source>
        <dbReference type="ARBA" id="ARBA00023163"/>
    </source>
</evidence>
<dbReference type="Proteomes" id="UP001348817">
    <property type="component" value="Chromosome"/>
</dbReference>
<dbReference type="GO" id="GO:0003677">
    <property type="term" value="F:DNA binding"/>
    <property type="evidence" value="ECO:0007669"/>
    <property type="project" value="UniProtKB-KW"/>
</dbReference>
<dbReference type="Gene3D" id="1.10.10.10">
    <property type="entry name" value="Winged helix-like DNA-binding domain superfamily/Winged helix DNA-binding domain"/>
    <property type="match status" value="1"/>
</dbReference>
<proteinExistence type="predicted"/>